<keyword evidence="14" id="KW-1185">Reference proteome</keyword>
<name>A0A4P9WCT0_9FUNG</name>
<evidence type="ECO:0000256" key="2">
    <source>
        <dbReference type="ARBA" id="ARBA00008834"/>
    </source>
</evidence>
<dbReference type="InterPro" id="IPR006626">
    <property type="entry name" value="PbH1"/>
</dbReference>
<keyword evidence="3" id="KW-0964">Secreted</keyword>
<dbReference type="InterPro" id="IPR011050">
    <property type="entry name" value="Pectin_lyase_fold/virulence"/>
</dbReference>
<dbReference type="Proteomes" id="UP000269721">
    <property type="component" value="Unassembled WGS sequence"/>
</dbReference>
<dbReference type="OrthoDB" id="187139at2759"/>
<keyword evidence="4 12" id="KW-0732">Signal</keyword>
<dbReference type="EMBL" id="KZ996524">
    <property type="protein sequence ID" value="RKO88720.1"/>
    <property type="molecule type" value="Genomic_DNA"/>
</dbReference>
<keyword evidence="5" id="KW-0677">Repeat</keyword>
<evidence type="ECO:0000256" key="8">
    <source>
        <dbReference type="ARBA" id="ARBA00023180"/>
    </source>
</evidence>
<evidence type="ECO:0000256" key="7">
    <source>
        <dbReference type="ARBA" id="ARBA00023157"/>
    </source>
</evidence>
<comment type="subcellular location">
    <subcellularLocation>
        <location evidence="1">Secreted</location>
    </subcellularLocation>
</comment>
<keyword evidence="6 11" id="KW-0378">Hydrolase</keyword>
<feature type="signal peptide" evidence="12">
    <location>
        <begin position="1"/>
        <end position="21"/>
    </location>
</feature>
<keyword evidence="10" id="KW-0961">Cell wall biogenesis/degradation</keyword>
<keyword evidence="9 11" id="KW-0326">Glycosidase</keyword>
<dbReference type="GO" id="GO:0004650">
    <property type="term" value="F:polygalacturonase activity"/>
    <property type="evidence" value="ECO:0007669"/>
    <property type="project" value="InterPro"/>
</dbReference>
<evidence type="ECO:0000256" key="4">
    <source>
        <dbReference type="ARBA" id="ARBA00022729"/>
    </source>
</evidence>
<accession>A0A4P9WCT0</accession>
<evidence type="ECO:0000256" key="10">
    <source>
        <dbReference type="ARBA" id="ARBA00023316"/>
    </source>
</evidence>
<dbReference type="InterPro" id="IPR000743">
    <property type="entry name" value="Glyco_hydro_28"/>
</dbReference>
<comment type="similarity">
    <text evidence="2 11">Belongs to the glycosyl hydrolase 28 family.</text>
</comment>
<sequence>MRSFKLVSLLASLVVGHFGSAVPTGQQCIIASTNGGNDTDSVISAFTRCQNGGTVIFSANSSYNIYSNLKINKLKDVDIVIDGDILFPYNGGKWDLKRGAYFSIEGSNVHISGNGSMSSDGQHWWDNKTAASPVYALLFSISVDGGSLKGVTFKNSAAANVGMRETSNFEVSGITVEAISNSTHPPKNTDGIDVSRGSNVSIHDVTILNGDDCIAIGGGASNVDIRRVHCGNVCHGVSIGSIGAPGSPNGTLSTVSNVHFEDVSLHGCTNAIRLKSWASPVVGAIRNVTYSNITLDEVGFGITMWVWGGGGAVSPEIETRHQNHVLTQHPPRSSRLVRPP</sequence>
<dbReference type="GO" id="GO:0005576">
    <property type="term" value="C:extracellular region"/>
    <property type="evidence" value="ECO:0007669"/>
    <property type="project" value="UniProtKB-SubCell"/>
</dbReference>
<dbReference type="SUPFAM" id="SSF51126">
    <property type="entry name" value="Pectin lyase-like"/>
    <property type="match status" value="1"/>
</dbReference>
<dbReference type="Pfam" id="PF00295">
    <property type="entry name" value="Glyco_hydro_28"/>
    <property type="match status" value="1"/>
</dbReference>
<evidence type="ECO:0000256" key="5">
    <source>
        <dbReference type="ARBA" id="ARBA00022737"/>
    </source>
</evidence>
<feature type="chain" id="PRO_5020856812" evidence="12">
    <location>
        <begin position="22"/>
        <end position="340"/>
    </location>
</feature>
<dbReference type="GO" id="GO:0071555">
    <property type="term" value="P:cell wall organization"/>
    <property type="evidence" value="ECO:0007669"/>
    <property type="project" value="UniProtKB-KW"/>
</dbReference>
<evidence type="ECO:0000256" key="9">
    <source>
        <dbReference type="ARBA" id="ARBA00023295"/>
    </source>
</evidence>
<evidence type="ECO:0000256" key="3">
    <source>
        <dbReference type="ARBA" id="ARBA00022525"/>
    </source>
</evidence>
<keyword evidence="7" id="KW-1015">Disulfide bond</keyword>
<evidence type="ECO:0000256" key="11">
    <source>
        <dbReference type="RuleBase" id="RU361169"/>
    </source>
</evidence>
<evidence type="ECO:0000256" key="6">
    <source>
        <dbReference type="ARBA" id="ARBA00022801"/>
    </source>
</evidence>
<organism evidence="13 14">
    <name type="scientific">Blyttiomyces helicus</name>
    <dbReference type="NCBI Taxonomy" id="388810"/>
    <lineage>
        <taxon>Eukaryota</taxon>
        <taxon>Fungi</taxon>
        <taxon>Fungi incertae sedis</taxon>
        <taxon>Chytridiomycota</taxon>
        <taxon>Chytridiomycota incertae sedis</taxon>
        <taxon>Chytridiomycetes</taxon>
        <taxon>Chytridiomycetes incertae sedis</taxon>
        <taxon>Blyttiomyces</taxon>
    </lineage>
</organism>
<evidence type="ECO:0000313" key="14">
    <source>
        <dbReference type="Proteomes" id="UP000269721"/>
    </source>
</evidence>
<protein>
    <submittedName>
        <fullName evidence="13">Pectin lyase fold/virulence factor</fullName>
    </submittedName>
</protein>
<proteinExistence type="inferred from homology"/>
<keyword evidence="13" id="KW-0456">Lyase</keyword>
<reference evidence="14" key="1">
    <citation type="journal article" date="2018" name="Nat. Microbiol.">
        <title>Leveraging single-cell genomics to expand the fungal tree of life.</title>
        <authorList>
            <person name="Ahrendt S.R."/>
            <person name="Quandt C.A."/>
            <person name="Ciobanu D."/>
            <person name="Clum A."/>
            <person name="Salamov A."/>
            <person name="Andreopoulos B."/>
            <person name="Cheng J.F."/>
            <person name="Woyke T."/>
            <person name="Pelin A."/>
            <person name="Henrissat B."/>
            <person name="Reynolds N.K."/>
            <person name="Benny G.L."/>
            <person name="Smith M.E."/>
            <person name="James T.Y."/>
            <person name="Grigoriev I.V."/>
        </authorList>
    </citation>
    <scope>NUCLEOTIDE SEQUENCE [LARGE SCALE GENOMIC DNA]</scope>
</reference>
<evidence type="ECO:0000256" key="12">
    <source>
        <dbReference type="SAM" id="SignalP"/>
    </source>
</evidence>
<evidence type="ECO:0000256" key="1">
    <source>
        <dbReference type="ARBA" id="ARBA00004613"/>
    </source>
</evidence>
<dbReference type="GO" id="GO:0045490">
    <property type="term" value="P:pectin catabolic process"/>
    <property type="evidence" value="ECO:0007669"/>
    <property type="project" value="UniProtKB-ARBA"/>
</dbReference>
<dbReference type="InterPro" id="IPR012334">
    <property type="entry name" value="Pectin_lyas_fold"/>
</dbReference>
<gene>
    <name evidence="13" type="ORF">BDK51DRAFT_19886</name>
</gene>
<dbReference type="PANTHER" id="PTHR31736:SF19">
    <property type="entry name" value="PECTIN LYASE SUPERFAMILY PROTEIN-RELATED"/>
    <property type="match status" value="1"/>
</dbReference>
<dbReference type="GO" id="GO:0046576">
    <property type="term" value="F:rhamnogalacturonan alpha-L-rhamnopyranosyl-(1-&gt;4)-alpha-D-galactopyranosyluronide lyase activity"/>
    <property type="evidence" value="ECO:0007669"/>
    <property type="project" value="UniProtKB-ARBA"/>
</dbReference>
<dbReference type="Gene3D" id="2.160.20.10">
    <property type="entry name" value="Single-stranded right-handed beta-helix, Pectin lyase-like"/>
    <property type="match status" value="1"/>
</dbReference>
<dbReference type="SMART" id="SM00710">
    <property type="entry name" value="PbH1"/>
    <property type="match status" value="6"/>
</dbReference>
<dbReference type="AlphaFoldDB" id="A0A4P9WCT0"/>
<dbReference type="PANTHER" id="PTHR31736">
    <property type="match status" value="1"/>
</dbReference>
<keyword evidence="8" id="KW-0325">Glycoprotein</keyword>
<evidence type="ECO:0000313" key="13">
    <source>
        <dbReference type="EMBL" id="RKO88720.1"/>
    </source>
</evidence>